<name>A0A0E0E2G2_9ORYZ</name>
<evidence type="ECO:0000256" key="1">
    <source>
        <dbReference type="SAM" id="MobiDB-lite"/>
    </source>
</evidence>
<dbReference type="Proteomes" id="UP000008021">
    <property type="component" value="Chromosome 6"/>
</dbReference>
<dbReference type="EnsemblPlants" id="OMERI06G17790.1">
    <property type="protein sequence ID" value="OMERI06G17790.1"/>
    <property type="gene ID" value="OMERI06G17790"/>
</dbReference>
<reference evidence="2" key="2">
    <citation type="submission" date="2018-05" db="EMBL/GenBank/DDBJ databases">
        <title>OmerRS3 (Oryza meridionalis Reference Sequence Version 3).</title>
        <authorList>
            <person name="Zhang J."/>
            <person name="Kudrna D."/>
            <person name="Lee S."/>
            <person name="Talag J."/>
            <person name="Welchert J."/>
            <person name="Wing R.A."/>
        </authorList>
    </citation>
    <scope>NUCLEOTIDE SEQUENCE [LARGE SCALE GENOMIC DNA]</scope>
    <source>
        <strain evidence="2">cv. OR44</strain>
    </source>
</reference>
<evidence type="ECO:0000313" key="2">
    <source>
        <dbReference type="EnsemblPlants" id="OMERI06G17790.1"/>
    </source>
</evidence>
<dbReference type="Gramene" id="OMERI06G17790.1">
    <property type="protein sequence ID" value="OMERI06G17790.1"/>
    <property type="gene ID" value="OMERI06G17790"/>
</dbReference>
<accession>A0A0E0E2G2</accession>
<proteinExistence type="predicted"/>
<organism evidence="2">
    <name type="scientific">Oryza meridionalis</name>
    <dbReference type="NCBI Taxonomy" id="40149"/>
    <lineage>
        <taxon>Eukaryota</taxon>
        <taxon>Viridiplantae</taxon>
        <taxon>Streptophyta</taxon>
        <taxon>Embryophyta</taxon>
        <taxon>Tracheophyta</taxon>
        <taxon>Spermatophyta</taxon>
        <taxon>Magnoliopsida</taxon>
        <taxon>Liliopsida</taxon>
        <taxon>Poales</taxon>
        <taxon>Poaceae</taxon>
        <taxon>BOP clade</taxon>
        <taxon>Oryzoideae</taxon>
        <taxon>Oryzeae</taxon>
        <taxon>Oryzinae</taxon>
        <taxon>Oryza</taxon>
    </lineage>
</organism>
<evidence type="ECO:0000313" key="3">
    <source>
        <dbReference type="Proteomes" id="UP000008021"/>
    </source>
</evidence>
<protein>
    <submittedName>
        <fullName evidence="2">Uncharacterized protein</fullName>
    </submittedName>
</protein>
<reference evidence="2" key="1">
    <citation type="submission" date="2015-04" db="UniProtKB">
        <authorList>
            <consortium name="EnsemblPlants"/>
        </authorList>
    </citation>
    <scope>IDENTIFICATION</scope>
</reference>
<sequence>MRRGSMAGGETTTEDEQNEWEKNTHEERKKYIGLQIFVESLESSPRLQDCNSWSKTDENRPYYFARQLLWQNLKMNRTQKPKRKRNRCHVPSVPSSCCRGFEQSTCVSALDVEHMRMRGGGEAFHHRMRMGREEALVISADQGALLFLGVLTRTGKALVRHISEGP</sequence>
<dbReference type="AlphaFoldDB" id="A0A0E0E2G2"/>
<dbReference type="HOGENOM" id="CLU_110909_0_0_1"/>
<feature type="region of interest" description="Disordered" evidence="1">
    <location>
        <begin position="1"/>
        <end position="25"/>
    </location>
</feature>
<keyword evidence="3" id="KW-1185">Reference proteome</keyword>